<organism evidence="1 2">
    <name type="scientific">Armillaria ostoyae</name>
    <name type="common">Armillaria root rot fungus</name>
    <dbReference type="NCBI Taxonomy" id="47428"/>
    <lineage>
        <taxon>Eukaryota</taxon>
        <taxon>Fungi</taxon>
        <taxon>Dikarya</taxon>
        <taxon>Basidiomycota</taxon>
        <taxon>Agaricomycotina</taxon>
        <taxon>Agaricomycetes</taxon>
        <taxon>Agaricomycetidae</taxon>
        <taxon>Agaricales</taxon>
        <taxon>Marasmiineae</taxon>
        <taxon>Physalacriaceae</taxon>
        <taxon>Armillaria</taxon>
    </lineage>
</organism>
<gene>
    <name evidence="1" type="ORF">ARMOST_18594</name>
</gene>
<accession>A0A284S251</accession>
<proteinExistence type="predicted"/>
<sequence length="87" mass="9896">MSLSHRKAFSGTGFSYTQYSDVSSIGLAFRITNFLSSDQTQVDSQMPNYRQHYVTTVMLFNVKLRDISACRVLMNVRASGFLPIHVR</sequence>
<evidence type="ECO:0000313" key="1">
    <source>
        <dbReference type="EMBL" id="SJL15111.1"/>
    </source>
</evidence>
<evidence type="ECO:0000313" key="2">
    <source>
        <dbReference type="Proteomes" id="UP000219338"/>
    </source>
</evidence>
<reference evidence="2" key="1">
    <citation type="journal article" date="2017" name="Nat. Ecol. Evol.">
        <title>Genome expansion and lineage-specific genetic innovations in the forest pathogenic fungi Armillaria.</title>
        <authorList>
            <person name="Sipos G."/>
            <person name="Prasanna A.N."/>
            <person name="Walter M.C."/>
            <person name="O'Connor E."/>
            <person name="Balint B."/>
            <person name="Krizsan K."/>
            <person name="Kiss B."/>
            <person name="Hess J."/>
            <person name="Varga T."/>
            <person name="Slot J."/>
            <person name="Riley R."/>
            <person name="Boka B."/>
            <person name="Rigling D."/>
            <person name="Barry K."/>
            <person name="Lee J."/>
            <person name="Mihaltcheva S."/>
            <person name="LaButti K."/>
            <person name="Lipzen A."/>
            <person name="Waldron R."/>
            <person name="Moloney N.M."/>
            <person name="Sperisen C."/>
            <person name="Kredics L."/>
            <person name="Vagvoelgyi C."/>
            <person name="Patrignani A."/>
            <person name="Fitzpatrick D."/>
            <person name="Nagy I."/>
            <person name="Doyle S."/>
            <person name="Anderson J.B."/>
            <person name="Grigoriev I.V."/>
            <person name="Gueldener U."/>
            <person name="Muensterkoetter M."/>
            <person name="Nagy L.G."/>
        </authorList>
    </citation>
    <scope>NUCLEOTIDE SEQUENCE [LARGE SCALE GENOMIC DNA]</scope>
    <source>
        <strain evidence="2">C18/9</strain>
    </source>
</reference>
<name>A0A284S251_ARMOS</name>
<dbReference type="AlphaFoldDB" id="A0A284S251"/>
<keyword evidence="2" id="KW-1185">Reference proteome</keyword>
<dbReference type="EMBL" id="FUEG01000027">
    <property type="protein sequence ID" value="SJL15111.1"/>
    <property type="molecule type" value="Genomic_DNA"/>
</dbReference>
<protein>
    <submittedName>
        <fullName evidence="1">Uncharacterized protein</fullName>
    </submittedName>
</protein>
<dbReference type="Proteomes" id="UP000219338">
    <property type="component" value="Unassembled WGS sequence"/>
</dbReference>